<evidence type="ECO:0000313" key="1">
    <source>
        <dbReference type="EMBL" id="DAD97881.1"/>
    </source>
</evidence>
<dbReference type="EMBL" id="BK015248">
    <property type="protein sequence ID" value="DAD97881.1"/>
    <property type="molecule type" value="Genomic_DNA"/>
</dbReference>
<organism evidence="1">
    <name type="scientific">Myoviridae sp. ctkmZ20</name>
    <dbReference type="NCBI Taxonomy" id="2825166"/>
    <lineage>
        <taxon>Viruses</taxon>
        <taxon>Duplodnaviria</taxon>
        <taxon>Heunggongvirae</taxon>
        <taxon>Uroviricota</taxon>
        <taxon>Caudoviricetes</taxon>
    </lineage>
</organism>
<proteinExistence type="predicted"/>
<sequence>MNKYAIIQEKLYIFAVLNEYLCKRKYFQD</sequence>
<protein>
    <submittedName>
        <fullName evidence="1">Uncharacterized protein</fullName>
    </submittedName>
</protein>
<name>A0A8S5NT74_9CAUD</name>
<reference evidence="1" key="1">
    <citation type="journal article" date="2021" name="Proc. Natl. Acad. Sci. U.S.A.">
        <title>A Catalog of Tens of Thousands of Viruses from Human Metagenomes Reveals Hidden Associations with Chronic Diseases.</title>
        <authorList>
            <person name="Tisza M.J."/>
            <person name="Buck C.B."/>
        </authorList>
    </citation>
    <scope>NUCLEOTIDE SEQUENCE</scope>
    <source>
        <strain evidence="1">CtkmZ20</strain>
    </source>
</reference>
<accession>A0A8S5NT74</accession>